<dbReference type="EMBL" id="CP118166">
    <property type="protein sequence ID" value="WDI32456.1"/>
    <property type="molecule type" value="Genomic_DNA"/>
</dbReference>
<comment type="catalytic activity">
    <reaction evidence="1">
        <text>2-hydroxychromene-2-carboxylate = (3E)-4-(2-hydroxyphenyl)-2-oxobut-3-enoate</text>
        <dbReference type="Rhea" id="RHEA:27401"/>
        <dbReference type="ChEBI" id="CHEBI:59350"/>
        <dbReference type="ChEBI" id="CHEBI:59353"/>
        <dbReference type="EC" id="5.99.1.4"/>
    </reaction>
</comment>
<dbReference type="GO" id="GO:0016491">
    <property type="term" value="F:oxidoreductase activity"/>
    <property type="evidence" value="ECO:0007669"/>
    <property type="project" value="InterPro"/>
</dbReference>
<dbReference type="InterPro" id="IPR036249">
    <property type="entry name" value="Thioredoxin-like_sf"/>
</dbReference>
<dbReference type="AlphaFoldDB" id="A0AAF0CFG6"/>
<feature type="active site" description="Nucleophile" evidence="2">
    <location>
        <position position="12"/>
    </location>
</feature>
<evidence type="ECO:0000256" key="1">
    <source>
        <dbReference type="PIRNR" id="PIRNR006386"/>
    </source>
</evidence>
<evidence type="ECO:0000259" key="3">
    <source>
        <dbReference type="Pfam" id="PF01323"/>
    </source>
</evidence>
<dbReference type="PANTHER" id="PTHR42943:SF2">
    <property type="entry name" value="GLUTATHIONE S-TRANSFERASE KAPPA 1"/>
    <property type="match status" value="1"/>
</dbReference>
<keyword evidence="1" id="KW-0413">Isomerase</keyword>
<protein>
    <recommendedName>
        <fullName evidence="1">2-hydroxychromene-2-carboxylate isomerase</fullName>
        <ecNumber evidence="1">5.99.1.4</ecNumber>
    </recommendedName>
</protein>
<dbReference type="GO" id="GO:0018845">
    <property type="term" value="F:2-hydroxychromene-2-carboxylate isomerase activity"/>
    <property type="evidence" value="ECO:0007669"/>
    <property type="project" value="UniProtKB-UniRule"/>
</dbReference>
<dbReference type="Pfam" id="PF01323">
    <property type="entry name" value="DSBA"/>
    <property type="match status" value="1"/>
</dbReference>
<sequence>MMVLEVFYSFRSPYSYLAVDRLNAIENDYALDLRFRPVRPLAMREPDFFEKGRKQFLPYLVRDVAREAERLGVAIAAPDPDPIQMNMETGKVAPEQPDMMRVMSLAFAAIEHKKGLAFAQSAGRRIWSGQPWTSDEALSGACVDAGLELSALSSWSRENQKLISERIAENEAAQLEYHWGVPLMVLDGEPFFGQDRLDSLVWRLEKMGVKHR</sequence>
<reference evidence="4" key="1">
    <citation type="submission" date="2023-02" db="EMBL/GenBank/DDBJ databases">
        <title>Genome sequence of Hyphococcus flavus.</title>
        <authorList>
            <person name="Rong J.-C."/>
            <person name="Zhao Q."/>
            <person name="Yi M."/>
            <person name="Wu J.-Y."/>
        </authorList>
    </citation>
    <scope>NUCLEOTIDE SEQUENCE</scope>
    <source>
        <strain evidence="4">MCCC 1K03223</strain>
    </source>
</reference>
<comment type="similarity">
    <text evidence="1">Belongs to the GST superfamily. NadH family.</text>
</comment>
<dbReference type="Proteomes" id="UP001214043">
    <property type="component" value="Chromosome"/>
</dbReference>
<dbReference type="PANTHER" id="PTHR42943">
    <property type="entry name" value="GLUTATHIONE S-TRANSFERASE KAPPA"/>
    <property type="match status" value="1"/>
</dbReference>
<name>A0AAF0CFG6_9PROT</name>
<feature type="domain" description="DSBA-like thioredoxin" evidence="3">
    <location>
        <begin position="4"/>
        <end position="203"/>
    </location>
</feature>
<proteinExistence type="inferred from homology"/>
<dbReference type="SUPFAM" id="SSF52833">
    <property type="entry name" value="Thioredoxin-like"/>
    <property type="match status" value="1"/>
</dbReference>
<accession>A0AAF0CFG6</accession>
<dbReference type="InterPro" id="IPR014440">
    <property type="entry name" value="HCCAis_GSTk"/>
</dbReference>
<dbReference type="InterPro" id="IPR051924">
    <property type="entry name" value="GST_Kappa/NadH"/>
</dbReference>
<organism evidence="4 5">
    <name type="scientific">Hyphococcus flavus</name>
    <dbReference type="NCBI Taxonomy" id="1866326"/>
    <lineage>
        <taxon>Bacteria</taxon>
        <taxon>Pseudomonadati</taxon>
        <taxon>Pseudomonadota</taxon>
        <taxon>Alphaproteobacteria</taxon>
        <taxon>Parvularculales</taxon>
        <taxon>Parvularculaceae</taxon>
        <taxon>Hyphococcus</taxon>
    </lineage>
</organism>
<dbReference type="InterPro" id="IPR001853">
    <property type="entry name" value="DSBA-like_thioredoxin_dom"/>
</dbReference>
<evidence type="ECO:0000313" key="4">
    <source>
        <dbReference type="EMBL" id="WDI32456.1"/>
    </source>
</evidence>
<keyword evidence="5" id="KW-1185">Reference proteome</keyword>
<dbReference type="KEGG" id="hfl:PUV54_04515"/>
<gene>
    <name evidence="4" type="ORF">PUV54_04515</name>
</gene>
<dbReference type="Gene3D" id="3.40.30.10">
    <property type="entry name" value="Glutaredoxin"/>
    <property type="match status" value="1"/>
</dbReference>
<dbReference type="EC" id="5.99.1.4" evidence="1"/>
<dbReference type="PIRSF" id="PIRSF006386">
    <property type="entry name" value="HCCAis_GSTk"/>
    <property type="match status" value="1"/>
</dbReference>
<dbReference type="RefSeq" id="WP_274494379.1">
    <property type="nucleotide sequence ID" value="NZ_CP118166.1"/>
</dbReference>
<evidence type="ECO:0000313" key="5">
    <source>
        <dbReference type="Proteomes" id="UP001214043"/>
    </source>
</evidence>
<evidence type="ECO:0000256" key="2">
    <source>
        <dbReference type="PIRSR" id="PIRSR006386-1"/>
    </source>
</evidence>